<proteinExistence type="predicted"/>
<evidence type="ECO:0000313" key="2">
    <source>
        <dbReference type="Proteomes" id="UP000308600"/>
    </source>
</evidence>
<keyword evidence="2" id="KW-1185">Reference proteome</keyword>
<name>A0ACD3AN32_9AGAR</name>
<dbReference type="EMBL" id="ML208388">
    <property type="protein sequence ID" value="TFK67017.1"/>
    <property type="molecule type" value="Genomic_DNA"/>
</dbReference>
<protein>
    <submittedName>
        <fullName evidence="1">Uncharacterized protein</fullName>
    </submittedName>
</protein>
<reference evidence="1 2" key="1">
    <citation type="journal article" date="2019" name="Nat. Ecol. Evol.">
        <title>Megaphylogeny resolves global patterns of mushroom evolution.</title>
        <authorList>
            <person name="Varga T."/>
            <person name="Krizsan K."/>
            <person name="Foldi C."/>
            <person name="Dima B."/>
            <person name="Sanchez-Garcia M."/>
            <person name="Sanchez-Ramirez S."/>
            <person name="Szollosi G.J."/>
            <person name="Szarkandi J.G."/>
            <person name="Papp V."/>
            <person name="Albert L."/>
            <person name="Andreopoulos W."/>
            <person name="Angelini C."/>
            <person name="Antonin V."/>
            <person name="Barry K.W."/>
            <person name="Bougher N.L."/>
            <person name="Buchanan P."/>
            <person name="Buyck B."/>
            <person name="Bense V."/>
            <person name="Catcheside P."/>
            <person name="Chovatia M."/>
            <person name="Cooper J."/>
            <person name="Damon W."/>
            <person name="Desjardin D."/>
            <person name="Finy P."/>
            <person name="Geml J."/>
            <person name="Haridas S."/>
            <person name="Hughes K."/>
            <person name="Justo A."/>
            <person name="Karasinski D."/>
            <person name="Kautmanova I."/>
            <person name="Kiss B."/>
            <person name="Kocsube S."/>
            <person name="Kotiranta H."/>
            <person name="LaButti K.M."/>
            <person name="Lechner B.E."/>
            <person name="Liimatainen K."/>
            <person name="Lipzen A."/>
            <person name="Lukacs Z."/>
            <person name="Mihaltcheva S."/>
            <person name="Morgado L.N."/>
            <person name="Niskanen T."/>
            <person name="Noordeloos M.E."/>
            <person name="Ohm R.A."/>
            <person name="Ortiz-Santana B."/>
            <person name="Ovrebo C."/>
            <person name="Racz N."/>
            <person name="Riley R."/>
            <person name="Savchenko A."/>
            <person name="Shiryaev A."/>
            <person name="Soop K."/>
            <person name="Spirin V."/>
            <person name="Szebenyi C."/>
            <person name="Tomsovsky M."/>
            <person name="Tulloss R.E."/>
            <person name="Uehling J."/>
            <person name="Grigoriev I.V."/>
            <person name="Vagvolgyi C."/>
            <person name="Papp T."/>
            <person name="Martin F.M."/>
            <person name="Miettinen O."/>
            <person name="Hibbett D.S."/>
            <person name="Nagy L.G."/>
        </authorList>
    </citation>
    <scope>NUCLEOTIDE SEQUENCE [LARGE SCALE GENOMIC DNA]</scope>
    <source>
        <strain evidence="1 2">NL-1719</strain>
    </source>
</reference>
<sequence length="346" mass="39150">MSRSTRTQDRGTQGDSRSSELRSATVQTREDYGSSSPISPNDWERTASTSTVTAAMTPIDPQPTSASSSRSRRPRNISGSVDPQRTETGVIRTTPGNVRNRFQPAPTSRKKNMMDERERKKLLENDEWTAAVDTHNVVCKGCGRQVSLDKRSRYYPGLWLKHRGKCMEIKRLQAMRGTATTSEVCFRSIQSSSRAPNTRIDVEKVRQPSTPQTTAREESPNQRRRPTQGPGPALQQFDRGMNPRRSQPYPAPSTSTQSQGRRASTSATSTNALSLRTQVNEARGERLRLHRADFQHDARARTPRQEENEDRDEDERILPSRTRSSGTGHEHNDDDEKYSHGRAYRR</sequence>
<evidence type="ECO:0000313" key="1">
    <source>
        <dbReference type="EMBL" id="TFK67017.1"/>
    </source>
</evidence>
<dbReference type="Proteomes" id="UP000308600">
    <property type="component" value="Unassembled WGS sequence"/>
</dbReference>
<organism evidence="1 2">
    <name type="scientific">Pluteus cervinus</name>
    <dbReference type="NCBI Taxonomy" id="181527"/>
    <lineage>
        <taxon>Eukaryota</taxon>
        <taxon>Fungi</taxon>
        <taxon>Dikarya</taxon>
        <taxon>Basidiomycota</taxon>
        <taxon>Agaricomycotina</taxon>
        <taxon>Agaricomycetes</taxon>
        <taxon>Agaricomycetidae</taxon>
        <taxon>Agaricales</taxon>
        <taxon>Pluteineae</taxon>
        <taxon>Pluteaceae</taxon>
        <taxon>Pluteus</taxon>
    </lineage>
</organism>
<accession>A0ACD3AN32</accession>
<gene>
    <name evidence="1" type="ORF">BDN72DRAFT_124761</name>
</gene>